<gene>
    <name evidence="1" type="ORF">AB0E89_38625</name>
</gene>
<accession>A0ABV2ZWJ4</accession>
<dbReference type="Proteomes" id="UP001550739">
    <property type="component" value="Unassembled WGS sequence"/>
</dbReference>
<evidence type="ECO:0000313" key="2">
    <source>
        <dbReference type="Proteomes" id="UP001550739"/>
    </source>
</evidence>
<reference evidence="1 2" key="1">
    <citation type="submission" date="2024-06" db="EMBL/GenBank/DDBJ databases">
        <title>The Natural Products Discovery Center: Release of the First 8490 Sequenced Strains for Exploring Actinobacteria Biosynthetic Diversity.</title>
        <authorList>
            <person name="Kalkreuter E."/>
            <person name="Kautsar S.A."/>
            <person name="Yang D."/>
            <person name="Bader C.D."/>
            <person name="Teijaro C.N."/>
            <person name="Fluegel L."/>
            <person name="Davis C.M."/>
            <person name="Simpson J.R."/>
            <person name="Lauterbach L."/>
            <person name="Steele A.D."/>
            <person name="Gui C."/>
            <person name="Meng S."/>
            <person name="Li G."/>
            <person name="Viehrig K."/>
            <person name="Ye F."/>
            <person name="Su P."/>
            <person name="Kiefer A.F."/>
            <person name="Nichols A."/>
            <person name="Cepeda A.J."/>
            <person name="Yan W."/>
            <person name="Fan B."/>
            <person name="Jiang Y."/>
            <person name="Adhikari A."/>
            <person name="Zheng C.-J."/>
            <person name="Schuster L."/>
            <person name="Cowan T.M."/>
            <person name="Smanski M.J."/>
            <person name="Chevrette M.G."/>
            <person name="De Carvalho L.P.S."/>
            <person name="Shen B."/>
        </authorList>
    </citation>
    <scope>NUCLEOTIDE SEQUENCE [LARGE SCALE GENOMIC DNA]</scope>
    <source>
        <strain evidence="1 2">NPDC033843</strain>
    </source>
</reference>
<dbReference type="EMBL" id="JBEZVE010000028">
    <property type="protein sequence ID" value="MEU3786390.1"/>
    <property type="molecule type" value="Genomic_DNA"/>
</dbReference>
<keyword evidence="2" id="KW-1185">Reference proteome</keyword>
<dbReference type="RefSeq" id="WP_361708383.1">
    <property type="nucleotide sequence ID" value="NZ_JBEZVE010000028.1"/>
</dbReference>
<sequence length="73" mass="7900">MVRHLAGQESGPRGYRAVVSAEDLADPGWNLMDESDDTGIDPRVLPCEPDRLLPPDRTLVTDSGRHIAGCPCT</sequence>
<comment type="caution">
    <text evidence="1">The sequence shown here is derived from an EMBL/GenBank/DDBJ whole genome shotgun (WGS) entry which is preliminary data.</text>
</comment>
<evidence type="ECO:0000313" key="1">
    <source>
        <dbReference type="EMBL" id="MEU3786390.1"/>
    </source>
</evidence>
<organism evidence="1 2">
    <name type="scientific">Streptomyces sp. 900129855</name>
    <dbReference type="NCBI Taxonomy" id="3155129"/>
    <lineage>
        <taxon>Bacteria</taxon>
        <taxon>Bacillati</taxon>
        <taxon>Actinomycetota</taxon>
        <taxon>Actinomycetes</taxon>
        <taxon>Kitasatosporales</taxon>
        <taxon>Streptomycetaceae</taxon>
        <taxon>Streptomyces</taxon>
    </lineage>
</organism>
<name>A0ABV2ZWJ4_9ACTN</name>
<proteinExistence type="predicted"/>
<protein>
    <submittedName>
        <fullName evidence="1">Uncharacterized protein</fullName>
    </submittedName>
</protein>